<sequence>MLAYFSLFPFPKLSMFSSAMLLRSLVLAALLSGGSAFSAVAQTTTSTTAATLKDGAFVRNGKIYRLQAGKVTPLTSPLRFSNGQTLQPDGTLISKNGSRRRLADGKAVNMQGDVVLYRDDMMTAEAIERHDEVTTGSKPTVIEIPATANVIALTPELQRTSQRLEQLRQLTDLLAERAAGAAAGTKASAASEQQIQQLSQQLQP</sequence>
<name>A0ABQ1WVE0_9BACT</name>
<dbReference type="EMBL" id="BMGS01000005">
    <property type="protein sequence ID" value="GGG46739.1"/>
    <property type="molecule type" value="Genomic_DNA"/>
</dbReference>
<protein>
    <recommendedName>
        <fullName evidence="3">DUF6799 domain-containing protein</fullName>
    </recommendedName>
</protein>
<feature type="chain" id="PRO_5047282567" description="DUF6799 domain-containing protein" evidence="2">
    <location>
        <begin position="29"/>
        <end position="204"/>
    </location>
</feature>
<dbReference type="InterPro" id="IPR046478">
    <property type="entry name" value="DUF6799"/>
</dbReference>
<organism evidence="4 5">
    <name type="scientific">Hymenobacter glacieicola</name>
    <dbReference type="NCBI Taxonomy" id="1562124"/>
    <lineage>
        <taxon>Bacteria</taxon>
        <taxon>Pseudomonadati</taxon>
        <taxon>Bacteroidota</taxon>
        <taxon>Cytophagia</taxon>
        <taxon>Cytophagales</taxon>
        <taxon>Hymenobacteraceae</taxon>
        <taxon>Hymenobacter</taxon>
    </lineage>
</organism>
<reference evidence="5" key="1">
    <citation type="journal article" date="2019" name="Int. J. Syst. Evol. Microbiol.">
        <title>The Global Catalogue of Microorganisms (GCM) 10K type strain sequencing project: providing services to taxonomists for standard genome sequencing and annotation.</title>
        <authorList>
            <consortium name="The Broad Institute Genomics Platform"/>
            <consortium name="The Broad Institute Genome Sequencing Center for Infectious Disease"/>
            <person name="Wu L."/>
            <person name="Ma J."/>
        </authorList>
    </citation>
    <scope>NUCLEOTIDE SEQUENCE [LARGE SCALE GENOMIC DNA]</scope>
    <source>
        <strain evidence="5">CGMCC 1.12990</strain>
    </source>
</reference>
<gene>
    <name evidence="4" type="ORF">GCM10011378_23690</name>
</gene>
<evidence type="ECO:0000256" key="2">
    <source>
        <dbReference type="SAM" id="SignalP"/>
    </source>
</evidence>
<evidence type="ECO:0000256" key="1">
    <source>
        <dbReference type="SAM" id="MobiDB-lite"/>
    </source>
</evidence>
<evidence type="ECO:0000313" key="4">
    <source>
        <dbReference type="EMBL" id="GGG46739.1"/>
    </source>
</evidence>
<comment type="caution">
    <text evidence="4">The sequence shown here is derived from an EMBL/GenBank/DDBJ whole genome shotgun (WGS) entry which is preliminary data.</text>
</comment>
<dbReference type="Pfam" id="PF20606">
    <property type="entry name" value="DUF6799"/>
    <property type="match status" value="1"/>
</dbReference>
<accession>A0ABQ1WVE0</accession>
<dbReference type="Proteomes" id="UP000601361">
    <property type="component" value="Unassembled WGS sequence"/>
</dbReference>
<feature type="region of interest" description="Disordered" evidence="1">
    <location>
        <begin position="181"/>
        <end position="204"/>
    </location>
</feature>
<keyword evidence="5" id="KW-1185">Reference proteome</keyword>
<proteinExistence type="predicted"/>
<evidence type="ECO:0000313" key="5">
    <source>
        <dbReference type="Proteomes" id="UP000601361"/>
    </source>
</evidence>
<keyword evidence="2" id="KW-0732">Signal</keyword>
<feature type="signal peptide" evidence="2">
    <location>
        <begin position="1"/>
        <end position="28"/>
    </location>
</feature>
<feature type="domain" description="DUF6799" evidence="3">
    <location>
        <begin position="53"/>
        <end position="114"/>
    </location>
</feature>
<evidence type="ECO:0000259" key="3">
    <source>
        <dbReference type="Pfam" id="PF20606"/>
    </source>
</evidence>